<dbReference type="Gene3D" id="3.40.190.10">
    <property type="entry name" value="Periplasmic binding protein-like II"/>
    <property type="match status" value="2"/>
</dbReference>
<feature type="region of interest" description="Disordered" evidence="5">
    <location>
        <begin position="413"/>
        <end position="451"/>
    </location>
</feature>
<dbReference type="Pfam" id="PF00126">
    <property type="entry name" value="HTH_1"/>
    <property type="match status" value="1"/>
</dbReference>
<dbReference type="EMBL" id="JAKJPO010000005">
    <property type="protein sequence ID" value="MCF7222108.1"/>
    <property type="molecule type" value="Genomic_DNA"/>
</dbReference>
<keyword evidence="8" id="KW-1185">Reference proteome</keyword>
<comment type="caution">
    <text evidence="7">The sequence shown here is derived from an EMBL/GenBank/DDBJ whole genome shotgun (WGS) entry which is preliminary data.</text>
</comment>
<organism evidence="7 8">
    <name type="scientific">Marilutibacter chinensis</name>
    <dbReference type="NCBI Taxonomy" id="2912247"/>
    <lineage>
        <taxon>Bacteria</taxon>
        <taxon>Pseudomonadati</taxon>
        <taxon>Pseudomonadota</taxon>
        <taxon>Gammaproteobacteria</taxon>
        <taxon>Lysobacterales</taxon>
        <taxon>Lysobacteraceae</taxon>
        <taxon>Marilutibacter</taxon>
    </lineage>
</organism>
<evidence type="ECO:0000256" key="1">
    <source>
        <dbReference type="ARBA" id="ARBA00009437"/>
    </source>
</evidence>
<evidence type="ECO:0000259" key="6">
    <source>
        <dbReference type="PROSITE" id="PS50931"/>
    </source>
</evidence>
<keyword evidence="4" id="KW-0804">Transcription</keyword>
<keyword evidence="2" id="KW-0805">Transcription regulation</keyword>
<dbReference type="InterPro" id="IPR000847">
    <property type="entry name" value="LysR_HTH_N"/>
</dbReference>
<dbReference type="PANTHER" id="PTHR30126">
    <property type="entry name" value="HTH-TYPE TRANSCRIPTIONAL REGULATOR"/>
    <property type="match status" value="1"/>
</dbReference>
<dbReference type="InterPro" id="IPR036390">
    <property type="entry name" value="WH_DNA-bd_sf"/>
</dbReference>
<dbReference type="Proteomes" id="UP001430796">
    <property type="component" value="Unassembled WGS sequence"/>
</dbReference>
<dbReference type="InterPro" id="IPR036388">
    <property type="entry name" value="WH-like_DNA-bd_sf"/>
</dbReference>
<dbReference type="SUPFAM" id="SSF53850">
    <property type="entry name" value="Periplasmic binding protein-like II"/>
    <property type="match status" value="1"/>
</dbReference>
<sequence length="451" mass="49295">MGRIGPVILYRAGMPVVHWRAARLLPRKPGYGGVSRNGPRRFRIRACSLYLAVICAISDLLPRGGRVETGASWHARRGCGCAMTGASADRVDLDGPRRDVAMTLKELRCLLAIVDAELNVSAAAQALHATQPSVSRHLKLLEEELGFQLFVRHGRCLTEVTPAGHEVIRIARRIVGDVASIRAYAANVRGESAGDLVLAMPQIYARHVLPSVLSELVRRHPRLNVHIRTTAEGELQERQMQGGDDIVLVSTAGDRVPTGNAIPLFTWKRVVLVPHAHPFARLERALTLQELASEALVTYEASRRRDSSLRRVLERAGLEARFACSAQDAGLIKAYVRAGLGIGLVGELAVEDEDRETFAVLDADPALPECVAWALLPSSSVIRDYALQLIQLLAPQLDPREIRRMLEGADRPVWPSPRPWPGNPPMSQSPAGLRTLPRRARSAVSPGAYLG</sequence>
<dbReference type="SUPFAM" id="SSF46785">
    <property type="entry name" value="Winged helix' DNA-binding domain"/>
    <property type="match status" value="1"/>
</dbReference>
<feature type="domain" description="HTH lysR-type" evidence="6">
    <location>
        <begin position="102"/>
        <end position="158"/>
    </location>
</feature>
<dbReference type="Gene3D" id="1.10.10.10">
    <property type="entry name" value="Winged helix-like DNA-binding domain superfamily/Winged helix DNA-binding domain"/>
    <property type="match status" value="1"/>
</dbReference>
<dbReference type="PRINTS" id="PR00039">
    <property type="entry name" value="HTHLYSR"/>
</dbReference>
<keyword evidence="3" id="KW-0238">DNA-binding</keyword>
<dbReference type="PROSITE" id="PS50931">
    <property type="entry name" value="HTH_LYSR"/>
    <property type="match status" value="1"/>
</dbReference>
<evidence type="ECO:0000313" key="7">
    <source>
        <dbReference type="EMBL" id="MCF7222108.1"/>
    </source>
</evidence>
<evidence type="ECO:0000256" key="5">
    <source>
        <dbReference type="SAM" id="MobiDB-lite"/>
    </source>
</evidence>
<protein>
    <submittedName>
        <fullName evidence="7">LysR substrate-binding domain-containing protein</fullName>
    </submittedName>
</protein>
<reference evidence="7" key="2">
    <citation type="submission" date="2022-01" db="EMBL/GenBank/DDBJ databases">
        <authorList>
            <person name="Zhou L.Y."/>
        </authorList>
    </citation>
    <scope>NUCLEOTIDE SEQUENCE</scope>
    <source>
        <strain evidence="7">TLK-CK17</strain>
    </source>
</reference>
<evidence type="ECO:0000256" key="4">
    <source>
        <dbReference type="ARBA" id="ARBA00023163"/>
    </source>
</evidence>
<evidence type="ECO:0000313" key="8">
    <source>
        <dbReference type="Proteomes" id="UP001430796"/>
    </source>
</evidence>
<gene>
    <name evidence="7" type="ORF">L3V18_09980</name>
</gene>
<evidence type="ECO:0000256" key="3">
    <source>
        <dbReference type="ARBA" id="ARBA00023125"/>
    </source>
</evidence>
<comment type="similarity">
    <text evidence="1">Belongs to the LysR transcriptional regulatory family.</text>
</comment>
<accession>A0ABS9HUW5</accession>
<reference evidence="7" key="1">
    <citation type="submission" date="2022-01" db="EMBL/GenBank/DDBJ databases">
        <title>Lysobacter chinensis sp. nov., a bacterium isolated from cow dung compost.</title>
        <authorList>
            <person name="Liu Y."/>
        </authorList>
    </citation>
    <scope>NUCLEOTIDE SEQUENCE</scope>
    <source>
        <strain evidence="7">TLK-CK17</strain>
    </source>
</reference>
<proteinExistence type="inferred from homology"/>
<feature type="compositionally biased region" description="Pro residues" evidence="5">
    <location>
        <begin position="414"/>
        <end position="424"/>
    </location>
</feature>
<evidence type="ECO:0000256" key="2">
    <source>
        <dbReference type="ARBA" id="ARBA00023015"/>
    </source>
</evidence>
<dbReference type="InterPro" id="IPR005119">
    <property type="entry name" value="LysR_subst-bd"/>
</dbReference>
<name>A0ABS9HUW5_9GAMM</name>
<dbReference type="PANTHER" id="PTHR30126:SF6">
    <property type="entry name" value="HTH-TYPE TRANSCRIPTIONAL REGULATOR CYSB-RELATED"/>
    <property type="match status" value="1"/>
</dbReference>
<dbReference type="Pfam" id="PF03466">
    <property type="entry name" value="LysR_substrate"/>
    <property type="match status" value="1"/>
</dbReference>